<evidence type="ECO:0000313" key="2">
    <source>
        <dbReference type="EMBL" id="KAK6338625.1"/>
    </source>
</evidence>
<accession>A0AAV9UAP9</accession>
<evidence type="ECO:0008006" key="4">
    <source>
        <dbReference type="Google" id="ProtNLM"/>
    </source>
</evidence>
<feature type="region of interest" description="Disordered" evidence="1">
    <location>
        <begin position="1"/>
        <end position="23"/>
    </location>
</feature>
<comment type="caution">
    <text evidence="2">The sequence shown here is derived from an EMBL/GenBank/DDBJ whole genome shotgun (WGS) entry which is preliminary data.</text>
</comment>
<name>A0AAV9UAP9_9PEZI</name>
<proteinExistence type="predicted"/>
<evidence type="ECO:0000256" key="1">
    <source>
        <dbReference type="SAM" id="MobiDB-lite"/>
    </source>
</evidence>
<protein>
    <recommendedName>
        <fullName evidence="4">F-box domain-containing protein</fullName>
    </recommendedName>
</protein>
<sequence length="404" mass="45994">MFFKDPVNSLGPQSRSSGRPRYIPGDRNIVHSKIVCLEKDEALQWPQYVTQTSTTTAQRRVIEEVVQYLLYPQDSAVLVSPVPVSRKNRQCDKAGLTTMPMEIHMMISRHLSDYDALCLSLACRTLFNKSIPRLQKLICPLDTLGCWSGKALVRADPSNPIPTATAVEAQYLEKSMAAMTATPTLRRNETLYLAAFPHQRLVLHNLAHDMHIPQVIRRFVSATLRDKEYENMFRPGEEYVLRNVDRREYVPFTTGKIRSCVVDVNEIKEGEEGMMETLHAAELLIDAISCVPEDTIDRTKFEKGSWAGCRVDIVVKKRVEREEAGWKLAARGDATRAYVCAEEARGRWFRDGNGLVRDRSRTGSTGQRDRSVGKRNRMYSFLGKEKFVLPCQPRVLVDGRIMWA</sequence>
<reference evidence="2 3" key="1">
    <citation type="submission" date="2019-10" db="EMBL/GenBank/DDBJ databases">
        <authorList>
            <person name="Palmer J.M."/>
        </authorList>
    </citation>
    <scope>NUCLEOTIDE SEQUENCE [LARGE SCALE GENOMIC DNA]</scope>
    <source>
        <strain evidence="2 3">TWF696</strain>
    </source>
</reference>
<dbReference type="EMBL" id="JAVHNQ010000009">
    <property type="protein sequence ID" value="KAK6338625.1"/>
    <property type="molecule type" value="Genomic_DNA"/>
</dbReference>
<organism evidence="2 3">
    <name type="scientific">Orbilia brochopaga</name>
    <dbReference type="NCBI Taxonomy" id="3140254"/>
    <lineage>
        <taxon>Eukaryota</taxon>
        <taxon>Fungi</taxon>
        <taxon>Dikarya</taxon>
        <taxon>Ascomycota</taxon>
        <taxon>Pezizomycotina</taxon>
        <taxon>Orbiliomycetes</taxon>
        <taxon>Orbiliales</taxon>
        <taxon>Orbiliaceae</taxon>
        <taxon>Orbilia</taxon>
    </lineage>
</organism>
<keyword evidence="3" id="KW-1185">Reference proteome</keyword>
<gene>
    <name evidence="2" type="ORF">TWF696_009436</name>
</gene>
<dbReference type="Proteomes" id="UP001375240">
    <property type="component" value="Unassembled WGS sequence"/>
</dbReference>
<evidence type="ECO:0000313" key="3">
    <source>
        <dbReference type="Proteomes" id="UP001375240"/>
    </source>
</evidence>
<dbReference type="AlphaFoldDB" id="A0AAV9UAP9"/>